<feature type="transmembrane region" description="Helical" evidence="6">
    <location>
        <begin position="258"/>
        <end position="275"/>
    </location>
</feature>
<evidence type="ECO:0000256" key="2">
    <source>
        <dbReference type="ARBA" id="ARBA00022692"/>
    </source>
</evidence>
<evidence type="ECO:0000256" key="3">
    <source>
        <dbReference type="ARBA" id="ARBA00022989"/>
    </source>
</evidence>
<keyword evidence="4 6" id="KW-0472">Membrane</keyword>
<feature type="region of interest" description="Disordered" evidence="5">
    <location>
        <begin position="167"/>
        <end position="188"/>
    </location>
</feature>
<protein>
    <submittedName>
        <fullName evidence="8">Cation transporter</fullName>
    </submittedName>
</protein>
<accession>A0A2M8IW60</accession>
<evidence type="ECO:0000259" key="7">
    <source>
        <dbReference type="Pfam" id="PF01699"/>
    </source>
</evidence>
<feature type="transmembrane region" description="Helical" evidence="6">
    <location>
        <begin position="46"/>
        <end position="68"/>
    </location>
</feature>
<dbReference type="EMBL" id="PGTB01000141">
    <property type="protein sequence ID" value="PJE34776.1"/>
    <property type="molecule type" value="Genomic_DNA"/>
</dbReference>
<feature type="transmembrane region" description="Helical" evidence="6">
    <location>
        <begin position="232"/>
        <end position="251"/>
    </location>
</feature>
<organism evidence="8 9">
    <name type="scientific">Pseudooceanicola lipolyticus</name>
    <dbReference type="NCBI Taxonomy" id="2029104"/>
    <lineage>
        <taxon>Bacteria</taxon>
        <taxon>Pseudomonadati</taxon>
        <taxon>Pseudomonadota</taxon>
        <taxon>Alphaproteobacteria</taxon>
        <taxon>Rhodobacterales</taxon>
        <taxon>Paracoccaceae</taxon>
        <taxon>Pseudooceanicola</taxon>
    </lineage>
</organism>
<dbReference type="GO" id="GO:0006874">
    <property type="term" value="P:intracellular calcium ion homeostasis"/>
    <property type="evidence" value="ECO:0007669"/>
    <property type="project" value="TreeGrafter"/>
</dbReference>
<keyword evidence="3 6" id="KW-1133">Transmembrane helix</keyword>
<keyword evidence="9" id="KW-1185">Reference proteome</keyword>
<evidence type="ECO:0000313" key="8">
    <source>
        <dbReference type="EMBL" id="PJE34776.1"/>
    </source>
</evidence>
<feature type="transmembrane region" description="Helical" evidence="6">
    <location>
        <begin position="74"/>
        <end position="97"/>
    </location>
</feature>
<dbReference type="PANTHER" id="PTHR10846:SF8">
    <property type="entry name" value="INNER MEMBRANE PROTEIN YRBG"/>
    <property type="match status" value="1"/>
</dbReference>
<name>A0A2M8IW60_9RHOB</name>
<reference evidence="8 9" key="1">
    <citation type="journal article" date="2018" name="Int. J. Syst. Evol. Microbiol.">
        <title>Pseudooceanicola lipolyticus sp. nov., a marine alphaproteobacterium, reclassification of Oceanicola flagellatus as Pseudooceanicola flagellatus comb. nov. and emended description of the genus Pseudooceanicola.</title>
        <authorList>
            <person name="Huang M.-M."/>
            <person name="Guo L.-L."/>
            <person name="Wu Y.-H."/>
            <person name="Lai Q.-L."/>
            <person name="Shao Z.-Z."/>
            <person name="Wang C.-S."/>
            <person name="Wu M."/>
            <person name="Xu X.-W."/>
        </authorList>
    </citation>
    <scope>NUCLEOTIDE SEQUENCE [LARGE SCALE GENOMIC DNA]</scope>
    <source>
        <strain evidence="8 9">157</strain>
    </source>
</reference>
<dbReference type="Proteomes" id="UP000231553">
    <property type="component" value="Unassembled WGS sequence"/>
</dbReference>
<evidence type="ECO:0000256" key="6">
    <source>
        <dbReference type="SAM" id="Phobius"/>
    </source>
</evidence>
<dbReference type="OrthoDB" id="153124at2"/>
<evidence type="ECO:0000256" key="1">
    <source>
        <dbReference type="ARBA" id="ARBA00004141"/>
    </source>
</evidence>
<dbReference type="Pfam" id="PF01699">
    <property type="entry name" value="Na_Ca_ex"/>
    <property type="match status" value="2"/>
</dbReference>
<feature type="transmembrane region" description="Helical" evidence="6">
    <location>
        <begin position="6"/>
        <end position="26"/>
    </location>
</feature>
<dbReference type="PANTHER" id="PTHR10846">
    <property type="entry name" value="SODIUM/POTASSIUM/CALCIUM EXCHANGER"/>
    <property type="match status" value="1"/>
</dbReference>
<dbReference type="InterPro" id="IPR004481">
    <property type="entry name" value="K/Na/Ca-exchanger"/>
</dbReference>
<dbReference type="RefSeq" id="WP_100164278.1">
    <property type="nucleotide sequence ID" value="NZ_PGTB01000141.1"/>
</dbReference>
<feature type="transmembrane region" description="Helical" evidence="6">
    <location>
        <begin position="295"/>
        <end position="314"/>
    </location>
</feature>
<feature type="transmembrane region" description="Helical" evidence="6">
    <location>
        <begin position="134"/>
        <end position="156"/>
    </location>
</feature>
<gene>
    <name evidence="8" type="ORF">CVM52_20505</name>
</gene>
<comment type="caution">
    <text evidence="8">The sequence shown here is derived from an EMBL/GenBank/DDBJ whole genome shotgun (WGS) entry which is preliminary data.</text>
</comment>
<dbReference type="GO" id="GO:0008273">
    <property type="term" value="F:calcium, potassium:sodium antiporter activity"/>
    <property type="evidence" value="ECO:0007669"/>
    <property type="project" value="TreeGrafter"/>
</dbReference>
<comment type="subcellular location">
    <subcellularLocation>
        <location evidence="1">Membrane</location>
        <topology evidence="1">Multi-pass membrane protein</topology>
    </subcellularLocation>
</comment>
<dbReference type="InterPro" id="IPR004837">
    <property type="entry name" value="NaCa_Exmemb"/>
</dbReference>
<dbReference type="InterPro" id="IPR044880">
    <property type="entry name" value="NCX_ion-bd_dom_sf"/>
</dbReference>
<proteinExistence type="predicted"/>
<feature type="transmembrane region" description="Helical" evidence="6">
    <location>
        <begin position="321"/>
        <end position="342"/>
    </location>
</feature>
<evidence type="ECO:0000256" key="5">
    <source>
        <dbReference type="SAM" id="MobiDB-lite"/>
    </source>
</evidence>
<feature type="domain" description="Sodium/calcium exchanger membrane region" evidence="7">
    <location>
        <begin position="200"/>
        <end position="341"/>
    </location>
</feature>
<keyword evidence="2 6" id="KW-0812">Transmembrane</keyword>
<sequence length="345" mass="36438">MLEDSALSLVFLVFFLAGTVICVCGVKMTGLADLIADRTGLGEAIVGGLLLGAATSLSGTVVSVSAAWENQASLAFSNSVGGIAAQTAFLALADLMFRKANLEHAAAEVTNIVQGILLLMLLTLPFAARLTPDITLFAIHPVSVAIPAIYVIGMFISRAVREDPMWTPVRTPHTRTDTPDEEDHGTEDKSNFRVFGEFAVLMAAMGLSGWFIEQSGSALAQRLDISTSLVGALMTAIVTSLPELVTTLAAVRRGALQLAVGGIIGGNMFDMLFLPAADIAYRDGSLYHAATNEDYFWVASAMLMTTALLAGLVVRERRGPAGIGFDSMSLLIIYAGTIALQMTVF</sequence>
<evidence type="ECO:0000313" key="9">
    <source>
        <dbReference type="Proteomes" id="UP000231553"/>
    </source>
</evidence>
<evidence type="ECO:0000256" key="4">
    <source>
        <dbReference type="ARBA" id="ARBA00023136"/>
    </source>
</evidence>
<dbReference type="GO" id="GO:0005262">
    <property type="term" value="F:calcium channel activity"/>
    <property type="evidence" value="ECO:0007669"/>
    <property type="project" value="TreeGrafter"/>
</dbReference>
<feature type="transmembrane region" description="Helical" evidence="6">
    <location>
        <begin position="109"/>
        <end position="128"/>
    </location>
</feature>
<dbReference type="GO" id="GO:0005886">
    <property type="term" value="C:plasma membrane"/>
    <property type="evidence" value="ECO:0007669"/>
    <property type="project" value="TreeGrafter"/>
</dbReference>
<dbReference type="Gene3D" id="1.20.1420.30">
    <property type="entry name" value="NCX, central ion-binding region"/>
    <property type="match status" value="2"/>
</dbReference>
<dbReference type="AlphaFoldDB" id="A0A2M8IW60"/>
<feature type="domain" description="Sodium/calcium exchanger membrane region" evidence="7">
    <location>
        <begin position="10"/>
        <end position="124"/>
    </location>
</feature>